<dbReference type="InterPro" id="IPR009091">
    <property type="entry name" value="RCC1/BLIP-II"/>
</dbReference>
<organism evidence="3 4">
    <name type="scientific">Reticulomyxa filosa</name>
    <dbReference type="NCBI Taxonomy" id="46433"/>
    <lineage>
        <taxon>Eukaryota</taxon>
        <taxon>Sar</taxon>
        <taxon>Rhizaria</taxon>
        <taxon>Retaria</taxon>
        <taxon>Foraminifera</taxon>
        <taxon>Monothalamids</taxon>
        <taxon>Reticulomyxidae</taxon>
        <taxon>Reticulomyxa</taxon>
    </lineage>
</organism>
<comment type="caution">
    <text evidence="3">The sequence shown here is derived from an EMBL/GenBank/DDBJ whole genome shotgun (WGS) entry which is preliminary data.</text>
</comment>
<feature type="transmembrane region" description="Helical" evidence="2">
    <location>
        <begin position="36"/>
        <end position="55"/>
    </location>
</feature>
<gene>
    <name evidence="3" type="ORF">RFI_06300</name>
</gene>
<dbReference type="PANTHER" id="PTHR45982:SF1">
    <property type="entry name" value="REGULATOR OF CHROMOSOME CONDENSATION"/>
    <property type="match status" value="1"/>
</dbReference>
<dbReference type="PANTHER" id="PTHR45982">
    <property type="entry name" value="REGULATOR OF CHROMOSOME CONDENSATION"/>
    <property type="match status" value="1"/>
</dbReference>
<name>X6NXW0_RETFI</name>
<keyword evidence="4" id="KW-1185">Reference proteome</keyword>
<dbReference type="AlphaFoldDB" id="X6NXW0"/>
<feature type="transmembrane region" description="Helical" evidence="2">
    <location>
        <begin position="6"/>
        <end position="24"/>
    </location>
</feature>
<dbReference type="Proteomes" id="UP000023152">
    <property type="component" value="Unassembled WGS sequence"/>
</dbReference>
<keyword evidence="2" id="KW-1133">Transmembrane helix</keyword>
<evidence type="ECO:0000256" key="2">
    <source>
        <dbReference type="SAM" id="Phobius"/>
    </source>
</evidence>
<feature type="non-terminal residue" evidence="3">
    <location>
        <position position="1"/>
    </location>
</feature>
<feature type="repeat" description="RCC1" evidence="1">
    <location>
        <begin position="157"/>
        <end position="237"/>
    </location>
</feature>
<dbReference type="InterPro" id="IPR051553">
    <property type="entry name" value="Ran_GTPase-activating"/>
</dbReference>
<dbReference type="Gene3D" id="2.130.10.30">
    <property type="entry name" value="Regulator of chromosome condensation 1/beta-lactamase-inhibitor protein II"/>
    <property type="match status" value="1"/>
</dbReference>
<dbReference type="PROSITE" id="PS50012">
    <property type="entry name" value="RCC1_3"/>
    <property type="match status" value="1"/>
</dbReference>
<dbReference type="InterPro" id="IPR000408">
    <property type="entry name" value="Reg_chr_condens"/>
</dbReference>
<protein>
    <submittedName>
        <fullName evidence="3">Uncharacterized protein</fullName>
    </submittedName>
</protein>
<dbReference type="SUPFAM" id="SSF50985">
    <property type="entry name" value="RCC1/BLIP-II"/>
    <property type="match status" value="1"/>
</dbReference>
<accession>X6NXW0</accession>
<sequence length="356" mass="41414">TFAVCATPQFLLQVGLLCLYYMFHSFFKSQNQTNKYIYIYLFIYFFLYTYIYLYLLNFLRECVGTTKWMLFSFQYMIELMCKYIGNNSIYYCGQIDGLKDFVVETNDHKANGYEDGSDDGDESMGIRMIQHARLDEICADKVSCGESHVTILDKNKNVLYGFGENLENQLGTQEEEEEEIEKTIGNVDPFQKNITRFHYSKYRPIEICFEMTYFAKRNKTIVDVICGRHHTLALVEEEWCIYAFGNNKVPFVMLNLQQQITNAELLCDNFNRHELIIIAGEQITDILVIVDHNNLLLSGGQNQYGQKSLTGKEIGKDSFRTIAQVEKQKLIEQIGSKNIVEYAFLLSESTFILTRE</sequence>
<proteinExistence type="predicted"/>
<dbReference type="EMBL" id="ASPP01005294">
    <property type="protein sequence ID" value="ETO30816.1"/>
    <property type="molecule type" value="Genomic_DNA"/>
</dbReference>
<keyword evidence="2" id="KW-0812">Transmembrane</keyword>
<evidence type="ECO:0000313" key="4">
    <source>
        <dbReference type="Proteomes" id="UP000023152"/>
    </source>
</evidence>
<evidence type="ECO:0000256" key="1">
    <source>
        <dbReference type="PROSITE-ProRule" id="PRU00235"/>
    </source>
</evidence>
<keyword evidence="2" id="KW-0472">Membrane</keyword>
<reference evidence="3 4" key="1">
    <citation type="journal article" date="2013" name="Curr. Biol.">
        <title>The Genome of the Foraminiferan Reticulomyxa filosa.</title>
        <authorList>
            <person name="Glockner G."/>
            <person name="Hulsmann N."/>
            <person name="Schleicher M."/>
            <person name="Noegel A.A."/>
            <person name="Eichinger L."/>
            <person name="Gallinger C."/>
            <person name="Pawlowski J."/>
            <person name="Sierra R."/>
            <person name="Euteneuer U."/>
            <person name="Pillet L."/>
            <person name="Moustafa A."/>
            <person name="Platzer M."/>
            <person name="Groth M."/>
            <person name="Szafranski K."/>
            <person name="Schliwa M."/>
        </authorList>
    </citation>
    <scope>NUCLEOTIDE SEQUENCE [LARGE SCALE GENOMIC DNA]</scope>
</reference>
<evidence type="ECO:0000313" key="3">
    <source>
        <dbReference type="EMBL" id="ETO30816.1"/>
    </source>
</evidence>